<comment type="subcellular location">
    <subcellularLocation>
        <location evidence="1 9">Cell membrane</location>
        <topology evidence="1 9">Multi-pass membrane protein</topology>
    </subcellularLocation>
</comment>
<evidence type="ECO:0000256" key="7">
    <source>
        <dbReference type="ARBA" id="ARBA00038151"/>
    </source>
</evidence>
<comment type="similarity">
    <text evidence="7">Belongs to the drug/metabolite transporter (DMT) superfamily. Small multidrug resistance (SMR) (TC 2.A.7.1) family. Gdx/SugE subfamily.</text>
</comment>
<dbReference type="PANTHER" id="PTHR30561:SF0">
    <property type="entry name" value="GUANIDINIUM EXPORTER"/>
    <property type="match status" value="1"/>
</dbReference>
<dbReference type="HOGENOM" id="CLU_133067_1_3_10"/>
<name>A0A098C1W1_9BACT</name>
<organism evidence="11 12">
    <name type="scientific">Fermentimonas caenicola</name>
    <dbReference type="NCBI Taxonomy" id="1562970"/>
    <lineage>
        <taxon>Bacteria</taxon>
        <taxon>Pseudomonadati</taxon>
        <taxon>Bacteroidota</taxon>
        <taxon>Bacteroidia</taxon>
        <taxon>Bacteroidales</taxon>
        <taxon>Dysgonomonadaceae</taxon>
        <taxon>Fermentimonas</taxon>
    </lineage>
</organism>
<evidence type="ECO:0000256" key="2">
    <source>
        <dbReference type="ARBA" id="ARBA00022448"/>
    </source>
</evidence>
<dbReference type="PATRIC" id="fig|1562970.3.peg.1163"/>
<evidence type="ECO:0000256" key="4">
    <source>
        <dbReference type="ARBA" id="ARBA00022692"/>
    </source>
</evidence>
<accession>A0A098C1W1</accession>
<dbReference type="InterPro" id="IPR045324">
    <property type="entry name" value="Small_multidrug_res"/>
</dbReference>
<dbReference type="EMBL" id="LN515532">
    <property type="protein sequence ID" value="CEA15927.1"/>
    <property type="molecule type" value="Genomic_DNA"/>
</dbReference>
<evidence type="ECO:0000256" key="1">
    <source>
        <dbReference type="ARBA" id="ARBA00004651"/>
    </source>
</evidence>
<feature type="transmembrane region" description="Helical" evidence="10">
    <location>
        <begin position="34"/>
        <end position="52"/>
    </location>
</feature>
<evidence type="ECO:0000256" key="8">
    <source>
        <dbReference type="ARBA" id="ARBA00039168"/>
    </source>
</evidence>
<keyword evidence="3" id="KW-1003">Cell membrane</keyword>
<evidence type="ECO:0000256" key="9">
    <source>
        <dbReference type="RuleBase" id="RU003942"/>
    </source>
</evidence>
<evidence type="ECO:0000256" key="5">
    <source>
        <dbReference type="ARBA" id="ARBA00022989"/>
    </source>
</evidence>
<dbReference type="Gene3D" id="1.10.3730.20">
    <property type="match status" value="1"/>
</dbReference>
<feature type="transmembrane region" description="Helical" evidence="10">
    <location>
        <begin position="64"/>
        <end position="85"/>
    </location>
</feature>
<sequence>MNLNWVILIIGGIFESLFALSLGKMQQTTGKDMLGWLIAFILFVSLSMLLLFKSMGGEHPIPTGTAYAVWAGIGAVGTVVLGILVFKEPVTFWRIFFLSTLILSIIGLQLTSTVAK</sequence>
<feature type="transmembrane region" description="Helical" evidence="10">
    <location>
        <begin position="92"/>
        <end position="110"/>
    </location>
</feature>
<keyword evidence="6 10" id="KW-0472">Membrane</keyword>
<reference evidence="11 12" key="1">
    <citation type="submission" date="2014-08" db="EMBL/GenBank/DDBJ databases">
        <authorList>
            <person name="Wibberg D."/>
        </authorList>
    </citation>
    <scope>NUCLEOTIDE SEQUENCE [LARGE SCALE GENOMIC DNA]</scope>
    <source>
        <strain evidence="12">ING2-E5B</strain>
    </source>
</reference>
<dbReference type="PANTHER" id="PTHR30561">
    <property type="entry name" value="SMR FAMILY PROTON-DEPENDENT DRUG EFFLUX TRANSPORTER SUGE"/>
    <property type="match status" value="1"/>
</dbReference>
<evidence type="ECO:0000256" key="6">
    <source>
        <dbReference type="ARBA" id="ARBA00023136"/>
    </source>
</evidence>
<dbReference type="KEGG" id="pbt:ING2E5B_1175"/>
<dbReference type="Proteomes" id="UP000032417">
    <property type="component" value="Chromosome 1"/>
</dbReference>
<dbReference type="STRING" id="1562970.ING2E5B_1175"/>
<dbReference type="InterPro" id="IPR037185">
    <property type="entry name" value="EmrE-like"/>
</dbReference>
<dbReference type="Pfam" id="PF00893">
    <property type="entry name" value="Multi_Drug_Res"/>
    <property type="match status" value="1"/>
</dbReference>
<dbReference type="GO" id="GO:0005886">
    <property type="term" value="C:plasma membrane"/>
    <property type="evidence" value="ECO:0007669"/>
    <property type="project" value="UniProtKB-SubCell"/>
</dbReference>
<dbReference type="SUPFAM" id="SSF103481">
    <property type="entry name" value="Multidrug resistance efflux transporter EmrE"/>
    <property type="match status" value="1"/>
</dbReference>
<evidence type="ECO:0000313" key="11">
    <source>
        <dbReference type="EMBL" id="CEA15927.1"/>
    </source>
</evidence>
<protein>
    <recommendedName>
        <fullName evidence="8">Guanidinium exporter</fullName>
    </recommendedName>
</protein>
<keyword evidence="12" id="KW-1185">Reference proteome</keyword>
<dbReference type="AlphaFoldDB" id="A0A098C1W1"/>
<evidence type="ECO:0000313" key="12">
    <source>
        <dbReference type="Proteomes" id="UP000032417"/>
    </source>
</evidence>
<dbReference type="GO" id="GO:0022857">
    <property type="term" value="F:transmembrane transporter activity"/>
    <property type="evidence" value="ECO:0007669"/>
    <property type="project" value="InterPro"/>
</dbReference>
<keyword evidence="2" id="KW-0813">Transport</keyword>
<evidence type="ECO:0000256" key="10">
    <source>
        <dbReference type="SAM" id="Phobius"/>
    </source>
</evidence>
<keyword evidence="5 10" id="KW-1133">Transmembrane helix</keyword>
<dbReference type="InterPro" id="IPR000390">
    <property type="entry name" value="Small_drug/metabolite_transptr"/>
</dbReference>
<feature type="transmembrane region" description="Helical" evidence="10">
    <location>
        <begin position="6"/>
        <end position="22"/>
    </location>
</feature>
<evidence type="ECO:0000256" key="3">
    <source>
        <dbReference type="ARBA" id="ARBA00022475"/>
    </source>
</evidence>
<keyword evidence="4 9" id="KW-0812">Transmembrane</keyword>
<proteinExistence type="inferred from homology"/>
<gene>
    <name evidence="11" type="ORF">ING2E5B_1175</name>
</gene>